<organism evidence="1 2">
    <name type="scientific">Rotaria socialis</name>
    <dbReference type="NCBI Taxonomy" id="392032"/>
    <lineage>
        <taxon>Eukaryota</taxon>
        <taxon>Metazoa</taxon>
        <taxon>Spiralia</taxon>
        <taxon>Gnathifera</taxon>
        <taxon>Rotifera</taxon>
        <taxon>Eurotatoria</taxon>
        <taxon>Bdelloidea</taxon>
        <taxon>Philodinida</taxon>
        <taxon>Philodinidae</taxon>
        <taxon>Rotaria</taxon>
    </lineage>
</organism>
<protein>
    <submittedName>
        <fullName evidence="1">Uncharacterized protein</fullName>
    </submittedName>
</protein>
<gene>
    <name evidence="1" type="ORF">UJA718_LOCUS48487</name>
</gene>
<keyword evidence="2" id="KW-1185">Reference proteome</keyword>
<proteinExistence type="predicted"/>
<accession>A0A821YMJ6</accession>
<evidence type="ECO:0000313" key="1">
    <source>
        <dbReference type="EMBL" id="CAF4965796.1"/>
    </source>
</evidence>
<dbReference type="AlphaFoldDB" id="A0A821YMJ6"/>
<reference evidence="1" key="1">
    <citation type="submission" date="2021-02" db="EMBL/GenBank/DDBJ databases">
        <authorList>
            <person name="Nowell W R."/>
        </authorList>
    </citation>
    <scope>NUCLEOTIDE SEQUENCE</scope>
</reference>
<dbReference type="GO" id="GO:0015421">
    <property type="term" value="F:ABC-type oligopeptide transporter activity"/>
    <property type="evidence" value="ECO:0007669"/>
    <property type="project" value="TreeGrafter"/>
</dbReference>
<dbReference type="GO" id="GO:0005743">
    <property type="term" value="C:mitochondrial inner membrane"/>
    <property type="evidence" value="ECO:0007669"/>
    <property type="project" value="TreeGrafter"/>
</dbReference>
<dbReference type="GO" id="GO:0090374">
    <property type="term" value="P:oligopeptide export from mitochondrion"/>
    <property type="evidence" value="ECO:0007669"/>
    <property type="project" value="TreeGrafter"/>
</dbReference>
<dbReference type="Gene3D" id="3.40.50.300">
    <property type="entry name" value="P-loop containing nucleotide triphosphate hydrolases"/>
    <property type="match status" value="1"/>
</dbReference>
<dbReference type="Proteomes" id="UP000663873">
    <property type="component" value="Unassembled WGS sequence"/>
</dbReference>
<dbReference type="SUPFAM" id="SSF52540">
    <property type="entry name" value="P-loop containing nucleoside triphosphate hydrolases"/>
    <property type="match status" value="1"/>
</dbReference>
<feature type="non-terminal residue" evidence="1">
    <location>
        <position position="45"/>
    </location>
</feature>
<dbReference type="PANTHER" id="PTHR43394:SF27">
    <property type="entry name" value="ATP-DEPENDENT TRANSLOCASE ABCB1-LIKE"/>
    <property type="match status" value="1"/>
</dbReference>
<dbReference type="PANTHER" id="PTHR43394">
    <property type="entry name" value="ATP-DEPENDENT PERMEASE MDL1, MITOCHONDRIAL"/>
    <property type="match status" value="1"/>
</dbReference>
<name>A0A821YMJ6_9BILA</name>
<dbReference type="InterPro" id="IPR027417">
    <property type="entry name" value="P-loop_NTPase"/>
</dbReference>
<sequence>MGDIKFSNVHFSYPSRPDVSILNGLSFMAQRGETTALVGSSGCGK</sequence>
<comment type="caution">
    <text evidence="1">The sequence shown here is derived from an EMBL/GenBank/DDBJ whole genome shotgun (WGS) entry which is preliminary data.</text>
</comment>
<dbReference type="EMBL" id="CAJOBP010097241">
    <property type="protein sequence ID" value="CAF4965796.1"/>
    <property type="molecule type" value="Genomic_DNA"/>
</dbReference>
<dbReference type="InterPro" id="IPR039421">
    <property type="entry name" value="Type_1_exporter"/>
</dbReference>
<evidence type="ECO:0000313" key="2">
    <source>
        <dbReference type="Proteomes" id="UP000663873"/>
    </source>
</evidence>